<dbReference type="EMBL" id="JAPMOS010000029">
    <property type="protein sequence ID" value="KAJ4458432.1"/>
    <property type="molecule type" value="Genomic_DNA"/>
</dbReference>
<evidence type="ECO:0008006" key="4">
    <source>
        <dbReference type="Google" id="ProtNLM"/>
    </source>
</evidence>
<feature type="region of interest" description="Disordered" evidence="1">
    <location>
        <begin position="160"/>
        <end position="215"/>
    </location>
</feature>
<dbReference type="Proteomes" id="UP001141327">
    <property type="component" value="Unassembled WGS sequence"/>
</dbReference>
<organism evidence="2 3">
    <name type="scientific">Paratrimastix pyriformis</name>
    <dbReference type="NCBI Taxonomy" id="342808"/>
    <lineage>
        <taxon>Eukaryota</taxon>
        <taxon>Metamonada</taxon>
        <taxon>Preaxostyla</taxon>
        <taxon>Paratrimastigidae</taxon>
        <taxon>Paratrimastix</taxon>
    </lineage>
</organism>
<feature type="compositionally biased region" description="Pro residues" evidence="1">
    <location>
        <begin position="126"/>
        <end position="136"/>
    </location>
</feature>
<reference evidence="2" key="1">
    <citation type="journal article" date="2022" name="bioRxiv">
        <title>Genomics of Preaxostyla Flagellates Illuminates Evolutionary Transitions and the Path Towards Mitochondrial Loss.</title>
        <authorList>
            <person name="Novak L.V.F."/>
            <person name="Treitli S.C."/>
            <person name="Pyrih J."/>
            <person name="Halakuc P."/>
            <person name="Pipaliya S.V."/>
            <person name="Vacek V."/>
            <person name="Brzon O."/>
            <person name="Soukal P."/>
            <person name="Eme L."/>
            <person name="Dacks J.B."/>
            <person name="Karnkowska A."/>
            <person name="Elias M."/>
            <person name="Hampl V."/>
        </authorList>
    </citation>
    <scope>NUCLEOTIDE SEQUENCE</scope>
    <source>
        <strain evidence="2">RCP-MX</strain>
    </source>
</reference>
<sequence>MIKQTMVAITTLAQEQHVDFESIEQLICSTFSTTFGVFLRSAQRPQHTHTIYSLYIDPRLPCDGLIPPGVVVTRVVQSSDIVFTFEPVWMAETPADMQIVIPDDMRSKIIQALEAIASSLCDPSRPGQPLPMPPPTELGLLSDWLLKPPTKTTSAIAVSAGSDLGPGALPGGPADAQPQPTQPTQPTQPHTADTTTTTTTTTTATTATTTTAPASLAPVSEEEWAFYVKLMPANTVLDWLDTLKPTDVTILHKLVQVPDYGPTLKAPKNADEYRRMAIELVRLVSHLADCGLAHNDLRNQPPRSFSHFQQPLLAMQPGPLPAVQRLAPANPANLSLSTSPPNLVPRGDGIEAIDFDRCCRLNRDDLPIPIVPCADVPARLPPAPSALHQCCLCLMRLNPKQIPIPEPPSMNATYLITPTYLETLPPDLREALDPVWDIIVGLVPIGYEWFQAGLVQWSLQQLLQTVCHHNPTQPPIASWSVTSAPALLIHTIVLVVQIGLHERGAKGRRSEVELDLRARRLHWSMDRGAEG</sequence>
<keyword evidence="3" id="KW-1185">Reference proteome</keyword>
<evidence type="ECO:0000313" key="2">
    <source>
        <dbReference type="EMBL" id="KAJ4458432.1"/>
    </source>
</evidence>
<accession>A0ABQ8UL43</accession>
<comment type="caution">
    <text evidence="2">The sequence shown here is derived from an EMBL/GenBank/DDBJ whole genome shotgun (WGS) entry which is preliminary data.</text>
</comment>
<feature type="region of interest" description="Disordered" evidence="1">
    <location>
        <begin position="120"/>
        <end position="139"/>
    </location>
</feature>
<protein>
    <recommendedName>
        <fullName evidence="4">Protein kinase domain-containing protein</fullName>
    </recommendedName>
</protein>
<evidence type="ECO:0000256" key="1">
    <source>
        <dbReference type="SAM" id="MobiDB-lite"/>
    </source>
</evidence>
<evidence type="ECO:0000313" key="3">
    <source>
        <dbReference type="Proteomes" id="UP001141327"/>
    </source>
</evidence>
<name>A0ABQ8UL43_9EUKA</name>
<feature type="compositionally biased region" description="Low complexity" evidence="1">
    <location>
        <begin position="173"/>
        <end position="214"/>
    </location>
</feature>
<gene>
    <name evidence="2" type="ORF">PAPYR_5820</name>
</gene>
<proteinExistence type="predicted"/>